<geneLocation type="plasmid" evidence="7 8">
    <name>pREB4</name>
</geneLocation>
<dbReference type="GO" id="GO:0016987">
    <property type="term" value="F:sigma factor activity"/>
    <property type="evidence" value="ECO:0007669"/>
    <property type="project" value="UniProtKB-KW"/>
</dbReference>
<evidence type="ECO:0000259" key="6">
    <source>
        <dbReference type="PROSITE" id="PS00715"/>
    </source>
</evidence>
<evidence type="ECO:0000256" key="5">
    <source>
        <dbReference type="ARBA" id="ARBA00023163"/>
    </source>
</evidence>
<keyword evidence="7" id="KW-0614">Plasmid</keyword>
<keyword evidence="8" id="KW-1185">Reference proteome</keyword>
<evidence type="ECO:0000256" key="2">
    <source>
        <dbReference type="ARBA" id="ARBA00023015"/>
    </source>
</evidence>
<keyword evidence="3" id="KW-0731">Sigma factor</keyword>
<organism evidence="7 8">
    <name type="scientific">Acaryochloris marina (strain MBIC 11017)</name>
    <dbReference type="NCBI Taxonomy" id="329726"/>
    <lineage>
        <taxon>Bacteria</taxon>
        <taxon>Bacillati</taxon>
        <taxon>Cyanobacteriota</taxon>
        <taxon>Cyanophyceae</taxon>
        <taxon>Acaryochloridales</taxon>
        <taxon>Acaryochloridaceae</taxon>
        <taxon>Acaryochloris</taxon>
    </lineage>
</organism>
<dbReference type="GO" id="GO:0003677">
    <property type="term" value="F:DNA binding"/>
    <property type="evidence" value="ECO:0007669"/>
    <property type="project" value="UniProtKB-KW"/>
</dbReference>
<dbReference type="InterPro" id="IPR014284">
    <property type="entry name" value="RNA_pol_sigma-70_dom"/>
</dbReference>
<keyword evidence="4" id="KW-0238">DNA-binding</keyword>
<evidence type="ECO:0000256" key="4">
    <source>
        <dbReference type="ARBA" id="ARBA00023125"/>
    </source>
</evidence>
<dbReference type="Pfam" id="PF04542">
    <property type="entry name" value="Sigma70_r2"/>
    <property type="match status" value="1"/>
</dbReference>
<evidence type="ECO:0000313" key="8">
    <source>
        <dbReference type="Proteomes" id="UP000000268"/>
    </source>
</evidence>
<dbReference type="Pfam" id="PF00140">
    <property type="entry name" value="Sigma70_r1_2"/>
    <property type="match status" value="1"/>
</dbReference>
<dbReference type="PANTHER" id="PTHR30603:SF60">
    <property type="entry name" value="RNA POLYMERASE SIGMA FACTOR RPOD"/>
    <property type="match status" value="1"/>
</dbReference>
<feature type="domain" description="RNA polymerase sigma-70" evidence="6">
    <location>
        <begin position="90"/>
        <end position="103"/>
    </location>
</feature>
<dbReference type="GO" id="GO:0006352">
    <property type="term" value="P:DNA-templated transcription initiation"/>
    <property type="evidence" value="ECO:0007669"/>
    <property type="project" value="InterPro"/>
</dbReference>
<accession>A8ZNW0</accession>
<dbReference type="InterPro" id="IPR007624">
    <property type="entry name" value="RNA_pol_sigma70_r3"/>
</dbReference>
<dbReference type="NCBIfam" id="TIGR02937">
    <property type="entry name" value="sigma70-ECF"/>
    <property type="match status" value="1"/>
</dbReference>
<name>A8ZNW0_ACAM1</name>
<comment type="similarity">
    <text evidence="1">Belongs to the sigma-70 factor family.</text>
</comment>
<dbReference type="Gene3D" id="1.10.10.10">
    <property type="entry name" value="Winged helix-like DNA-binding domain superfamily/Winged helix DNA-binding domain"/>
    <property type="match status" value="2"/>
</dbReference>
<dbReference type="InterPro" id="IPR007630">
    <property type="entry name" value="RNA_pol_sigma70_r4"/>
</dbReference>
<dbReference type="InterPro" id="IPR050239">
    <property type="entry name" value="Sigma-70_RNA_pol_init_factors"/>
</dbReference>
<dbReference type="RefSeq" id="WP_012167686.1">
    <property type="nucleotide sequence ID" value="NC_009929.1"/>
</dbReference>
<gene>
    <name evidence="7" type="primary">rpoD</name>
    <name evidence="7" type="ordered locus">AM1_D0201</name>
</gene>
<dbReference type="PRINTS" id="PR00046">
    <property type="entry name" value="SIGMA70FCT"/>
</dbReference>
<dbReference type="AlphaFoldDB" id="A8ZNW0"/>
<dbReference type="InterPro" id="IPR000943">
    <property type="entry name" value="RNA_pol_sigma70"/>
</dbReference>
<evidence type="ECO:0000256" key="1">
    <source>
        <dbReference type="ARBA" id="ARBA00007788"/>
    </source>
</evidence>
<proteinExistence type="inferred from homology"/>
<reference evidence="7 8" key="1">
    <citation type="journal article" date="2008" name="Proc. Natl. Acad. Sci. U.S.A.">
        <title>Niche adaptation and genome expansion in the chlorophyll d-producing cyanobacterium Acaryochloris marina.</title>
        <authorList>
            <person name="Swingley W.D."/>
            <person name="Chen M."/>
            <person name="Cheung P.C."/>
            <person name="Conrad A.L."/>
            <person name="Dejesa L.C."/>
            <person name="Hao J."/>
            <person name="Honchak B.M."/>
            <person name="Karbach L.E."/>
            <person name="Kurdoglu A."/>
            <person name="Lahiri S."/>
            <person name="Mastrian S.D."/>
            <person name="Miyashita H."/>
            <person name="Page L."/>
            <person name="Ramakrishna P."/>
            <person name="Satoh S."/>
            <person name="Sattley W.M."/>
            <person name="Shimada Y."/>
            <person name="Taylor H.L."/>
            <person name="Tomo T."/>
            <person name="Tsuchiya T."/>
            <person name="Wang Z.T."/>
            <person name="Raymond J."/>
            <person name="Mimuro M."/>
            <person name="Blankenship R.E."/>
            <person name="Touchman J.W."/>
        </authorList>
    </citation>
    <scope>NUCLEOTIDE SEQUENCE [LARGE SCALE GENOMIC DNA]</scope>
    <source>
        <strain evidence="8">MBIC 11017</strain>
        <plasmid evidence="8">Plasmid pREB4</plasmid>
    </source>
</reference>
<keyword evidence="5" id="KW-0804">Transcription</keyword>
<dbReference type="Gene3D" id="1.10.601.10">
    <property type="entry name" value="RNA Polymerase Primary Sigma Factor"/>
    <property type="match status" value="1"/>
</dbReference>
<evidence type="ECO:0000313" key="7">
    <source>
        <dbReference type="EMBL" id="ABW32696.1"/>
    </source>
</evidence>
<dbReference type="InterPro" id="IPR007627">
    <property type="entry name" value="RNA_pol_sigma70_r2"/>
</dbReference>
<dbReference type="PROSITE" id="PS00715">
    <property type="entry name" value="SIGMA70_1"/>
    <property type="match status" value="1"/>
</dbReference>
<keyword evidence="2" id="KW-0805">Transcription regulation</keyword>
<dbReference type="SUPFAM" id="SSF88946">
    <property type="entry name" value="Sigma2 domain of RNA polymerase sigma factors"/>
    <property type="match status" value="1"/>
</dbReference>
<dbReference type="InterPro" id="IPR013324">
    <property type="entry name" value="RNA_pol_sigma_r3/r4-like"/>
</dbReference>
<dbReference type="HOGENOM" id="CLU_014793_3_4_3"/>
<dbReference type="OrthoDB" id="551215at2"/>
<dbReference type="Proteomes" id="UP000000268">
    <property type="component" value="Plasmid pREB4"/>
</dbReference>
<dbReference type="Pfam" id="PF04545">
    <property type="entry name" value="Sigma70_r4"/>
    <property type="match status" value="1"/>
</dbReference>
<dbReference type="InterPro" id="IPR036388">
    <property type="entry name" value="WH-like_DNA-bd_sf"/>
</dbReference>
<dbReference type="InterPro" id="IPR013325">
    <property type="entry name" value="RNA_pol_sigma_r2"/>
</dbReference>
<dbReference type="Pfam" id="PF04539">
    <property type="entry name" value="Sigma70_r3"/>
    <property type="match status" value="1"/>
</dbReference>
<sequence>MFTIMRSNKDALGAYLTRMGGYSLLTHAEEVSLGQQIQSALNPPQGISQAELDQIQKRGKRAKHRMICGNLRLVVTIAKKYQKRGMDLIDLIQEGSLGLERAVEKFDPAKGYRFSTYAYWWIRQSITRAIAMQSHTIRIPVHMTEKLNRIKRVRRELSQTLGRTPTHQEMVAELGITLEQLQKTLQAAQISNPESLNIRVGKDQEMELGDLLEDLQMPSPNEVVEQDFLRNALWSALAQLNDNERTVLILRYGLEDGRERSLYRVSQQMGISREWVRKLEQTAKSKLLQSGNLQDFMAA</sequence>
<dbReference type="InterPro" id="IPR009042">
    <property type="entry name" value="RNA_pol_sigma70_r1_2"/>
</dbReference>
<dbReference type="KEGG" id="amr:AM1_D0201"/>
<dbReference type="EMBL" id="CP000841">
    <property type="protein sequence ID" value="ABW32696.1"/>
    <property type="molecule type" value="Genomic_DNA"/>
</dbReference>
<dbReference type="CDD" id="cd06171">
    <property type="entry name" value="Sigma70_r4"/>
    <property type="match status" value="1"/>
</dbReference>
<dbReference type="SUPFAM" id="SSF88659">
    <property type="entry name" value="Sigma3 and sigma4 domains of RNA polymerase sigma factors"/>
    <property type="match status" value="2"/>
</dbReference>
<evidence type="ECO:0000256" key="3">
    <source>
        <dbReference type="ARBA" id="ARBA00023082"/>
    </source>
</evidence>
<dbReference type="PANTHER" id="PTHR30603">
    <property type="entry name" value="RNA POLYMERASE SIGMA FACTOR RPO"/>
    <property type="match status" value="1"/>
</dbReference>
<protein>
    <submittedName>
        <fullName evidence="7">RNA polymerase sigma-70 factor</fullName>
    </submittedName>
</protein>